<dbReference type="Gene3D" id="3.20.20.70">
    <property type="entry name" value="Aldolase class I"/>
    <property type="match status" value="1"/>
</dbReference>
<gene>
    <name evidence="1" type="ORF">GCM10009126_03400</name>
</gene>
<dbReference type="RefSeq" id="WP_343879548.1">
    <property type="nucleotide sequence ID" value="NZ_BAAAFO010000001.1"/>
</dbReference>
<sequence>MTLTPQALERAHAILAQADAKLEKLKDIEPYLIDLSLRENPVGSNLGQTLADKLAILPKLREFGFRHISLGTLDYAMPDELEVDDDFMVHLRDHGIDMSGCFAFTAMGIQSVDGTFTPDPSQLKLRAYGVPNTVHEISITRAGRDGQYDLDTLRRSLPASIDWLRTNILGDDGNPPRILVNIVDGCDAFAECPEVTCSILDLLAGQPIEGVSFEDDRGTFLPFQVGAYVAVARSLLPPPMKLLVHIHAGAGFENASVIEALLNGADGIWGGLPKRAAIVGHASLGELIANLARVGNRHVQDYRLDQLLPLATGLQELDDLAPVPDDLPVLGHNAYRLTLSSFRQIPGRFMDLDPRSIGGAYRCRVCPVVSDPAVIAGRLAEVTRRPASDFPEETTRQMIRLMRRDLRAGVRTAYDEPSQLLALLARAEQA</sequence>
<name>A0ABP3DSS6_9GAMM</name>
<dbReference type="Proteomes" id="UP001500657">
    <property type="component" value="Unassembled WGS sequence"/>
</dbReference>
<evidence type="ECO:0000313" key="1">
    <source>
        <dbReference type="EMBL" id="GAA0241102.1"/>
    </source>
</evidence>
<dbReference type="SUPFAM" id="SSF51569">
    <property type="entry name" value="Aldolase"/>
    <property type="match status" value="1"/>
</dbReference>
<organism evidence="1 2">
    <name type="scientific">Rhodanobacter caeni</name>
    <dbReference type="NCBI Taxonomy" id="657654"/>
    <lineage>
        <taxon>Bacteria</taxon>
        <taxon>Pseudomonadati</taxon>
        <taxon>Pseudomonadota</taxon>
        <taxon>Gammaproteobacteria</taxon>
        <taxon>Lysobacterales</taxon>
        <taxon>Rhodanobacteraceae</taxon>
        <taxon>Rhodanobacter</taxon>
    </lineage>
</organism>
<evidence type="ECO:0008006" key="3">
    <source>
        <dbReference type="Google" id="ProtNLM"/>
    </source>
</evidence>
<reference evidence="2" key="1">
    <citation type="journal article" date="2019" name="Int. J. Syst. Evol. Microbiol.">
        <title>The Global Catalogue of Microorganisms (GCM) 10K type strain sequencing project: providing services to taxonomists for standard genome sequencing and annotation.</title>
        <authorList>
            <consortium name="The Broad Institute Genomics Platform"/>
            <consortium name="The Broad Institute Genome Sequencing Center for Infectious Disease"/>
            <person name="Wu L."/>
            <person name="Ma J."/>
        </authorList>
    </citation>
    <scope>NUCLEOTIDE SEQUENCE [LARGE SCALE GENOMIC DNA]</scope>
    <source>
        <strain evidence="2">JCM 16242</strain>
    </source>
</reference>
<accession>A0ABP3DSS6</accession>
<keyword evidence="2" id="KW-1185">Reference proteome</keyword>
<proteinExistence type="predicted"/>
<comment type="caution">
    <text evidence="1">The sequence shown here is derived from an EMBL/GenBank/DDBJ whole genome shotgun (WGS) entry which is preliminary data.</text>
</comment>
<evidence type="ECO:0000313" key="2">
    <source>
        <dbReference type="Proteomes" id="UP001500657"/>
    </source>
</evidence>
<dbReference type="EMBL" id="BAAAFO010000001">
    <property type="protein sequence ID" value="GAA0241102.1"/>
    <property type="molecule type" value="Genomic_DNA"/>
</dbReference>
<dbReference type="InterPro" id="IPR013785">
    <property type="entry name" value="Aldolase_TIM"/>
</dbReference>
<protein>
    <recommendedName>
        <fullName evidence="3">Homocitrate synthase</fullName>
    </recommendedName>
</protein>